<feature type="region of interest" description="Disordered" evidence="1">
    <location>
        <begin position="1"/>
        <end position="33"/>
    </location>
</feature>
<accession>A0AAD6S4F9</accession>
<keyword evidence="3" id="KW-1185">Reference proteome</keyword>
<name>A0AAD6S4F9_9AGAR</name>
<protein>
    <submittedName>
        <fullName evidence="2">Uncharacterized protein</fullName>
    </submittedName>
</protein>
<evidence type="ECO:0000313" key="3">
    <source>
        <dbReference type="Proteomes" id="UP001218188"/>
    </source>
</evidence>
<sequence length="276" mass="29672">MDTDPLADSVPPRHAIESDEEEDEYNPLRPQPNLSTQIDTKLVGTVANVPAPGLLIATGSVGKYWGRGVQLGEQIAAVMVNKIQVGLLFQPSWTKSVILVSEVTTRLPLWAMHPYARAVLDAIQPQNIALLDTYAVPSYISDARIAFIDAPLRYLTTGAPPSAFTSLAQPFAAPNLIQSTSAAFVALRAERMATAALVLVPAEQVTPPAPRDLAPSDFSHWNDPAPWTAAPVRTAHALLSAALGEQVNAWTEPAPEKPSAAQTRKRPTETEVGMYI</sequence>
<feature type="region of interest" description="Disordered" evidence="1">
    <location>
        <begin position="250"/>
        <end position="276"/>
    </location>
</feature>
<dbReference type="AlphaFoldDB" id="A0AAD6S4F9"/>
<gene>
    <name evidence="2" type="ORF">C8F04DRAFT_1013612</name>
</gene>
<evidence type="ECO:0000256" key="1">
    <source>
        <dbReference type="SAM" id="MobiDB-lite"/>
    </source>
</evidence>
<dbReference type="Proteomes" id="UP001218188">
    <property type="component" value="Unassembled WGS sequence"/>
</dbReference>
<comment type="caution">
    <text evidence="2">The sequence shown here is derived from an EMBL/GenBank/DDBJ whole genome shotgun (WGS) entry which is preliminary data.</text>
</comment>
<proteinExistence type="predicted"/>
<evidence type="ECO:0000313" key="2">
    <source>
        <dbReference type="EMBL" id="KAJ7021034.1"/>
    </source>
</evidence>
<dbReference type="EMBL" id="JARJCM010000243">
    <property type="protein sequence ID" value="KAJ7021034.1"/>
    <property type="molecule type" value="Genomic_DNA"/>
</dbReference>
<organism evidence="2 3">
    <name type="scientific">Mycena alexandri</name>
    <dbReference type="NCBI Taxonomy" id="1745969"/>
    <lineage>
        <taxon>Eukaryota</taxon>
        <taxon>Fungi</taxon>
        <taxon>Dikarya</taxon>
        <taxon>Basidiomycota</taxon>
        <taxon>Agaricomycotina</taxon>
        <taxon>Agaricomycetes</taxon>
        <taxon>Agaricomycetidae</taxon>
        <taxon>Agaricales</taxon>
        <taxon>Marasmiineae</taxon>
        <taxon>Mycenaceae</taxon>
        <taxon>Mycena</taxon>
    </lineage>
</organism>
<reference evidence="2" key="1">
    <citation type="submission" date="2023-03" db="EMBL/GenBank/DDBJ databases">
        <title>Massive genome expansion in bonnet fungi (Mycena s.s.) driven by repeated elements and novel gene families across ecological guilds.</title>
        <authorList>
            <consortium name="Lawrence Berkeley National Laboratory"/>
            <person name="Harder C.B."/>
            <person name="Miyauchi S."/>
            <person name="Viragh M."/>
            <person name="Kuo A."/>
            <person name="Thoen E."/>
            <person name="Andreopoulos B."/>
            <person name="Lu D."/>
            <person name="Skrede I."/>
            <person name="Drula E."/>
            <person name="Henrissat B."/>
            <person name="Morin E."/>
            <person name="Kohler A."/>
            <person name="Barry K."/>
            <person name="LaButti K."/>
            <person name="Morin E."/>
            <person name="Salamov A."/>
            <person name="Lipzen A."/>
            <person name="Mereny Z."/>
            <person name="Hegedus B."/>
            <person name="Baldrian P."/>
            <person name="Stursova M."/>
            <person name="Weitz H."/>
            <person name="Taylor A."/>
            <person name="Grigoriev I.V."/>
            <person name="Nagy L.G."/>
            <person name="Martin F."/>
            <person name="Kauserud H."/>
        </authorList>
    </citation>
    <scope>NUCLEOTIDE SEQUENCE</scope>
    <source>
        <strain evidence="2">CBHHK200</strain>
    </source>
</reference>